<dbReference type="PANTHER" id="PTHR38776">
    <property type="entry name" value="MLTA-INTERACTING PROTEIN-RELATED"/>
    <property type="match status" value="1"/>
</dbReference>
<dbReference type="AlphaFoldDB" id="A0A1S8YRN0"/>
<dbReference type="GO" id="GO:0009279">
    <property type="term" value="C:cell outer membrane"/>
    <property type="evidence" value="ECO:0007669"/>
    <property type="project" value="UniProtKB-SubCell"/>
</dbReference>
<feature type="chain" id="PRO_5012345641" evidence="6">
    <location>
        <begin position="23"/>
        <end position="246"/>
    </location>
</feature>
<keyword evidence="3 6" id="KW-0732">Signal</keyword>
<protein>
    <submittedName>
        <fullName evidence="7">MipA</fullName>
    </submittedName>
</protein>
<dbReference type="PANTHER" id="PTHR38776:SF1">
    <property type="entry name" value="MLTA-INTERACTING PROTEIN-RELATED"/>
    <property type="match status" value="1"/>
</dbReference>
<keyword evidence="8" id="KW-1185">Reference proteome</keyword>
<reference evidence="7 8" key="1">
    <citation type="submission" date="2016-12" db="EMBL/GenBank/DDBJ databases">
        <title>Izhakiella australiana sp. nov. of genus Izhakiella isolated from Australian desert.</title>
        <authorList>
            <person name="Ji M."/>
        </authorList>
    </citation>
    <scope>NUCLEOTIDE SEQUENCE [LARGE SCALE GENOMIC DNA]</scope>
    <source>
        <strain evidence="7 8">D4N98</strain>
    </source>
</reference>
<evidence type="ECO:0000313" key="8">
    <source>
        <dbReference type="Proteomes" id="UP000190667"/>
    </source>
</evidence>
<keyword evidence="4" id="KW-0472">Membrane</keyword>
<evidence type="ECO:0000313" key="7">
    <source>
        <dbReference type="EMBL" id="OON41851.1"/>
    </source>
</evidence>
<dbReference type="InterPro" id="IPR010583">
    <property type="entry name" value="MipA"/>
</dbReference>
<evidence type="ECO:0000256" key="3">
    <source>
        <dbReference type="ARBA" id="ARBA00022729"/>
    </source>
</evidence>
<dbReference type="RefSeq" id="WP_078000877.1">
    <property type="nucleotide sequence ID" value="NZ_MRUL01000001.1"/>
</dbReference>
<dbReference type="STRING" id="1926881.BTJ39_01450"/>
<gene>
    <name evidence="7" type="ORF">BTJ39_01450</name>
</gene>
<keyword evidence="5" id="KW-0998">Cell outer membrane</keyword>
<accession>A0A1S8YRN0</accession>
<evidence type="ECO:0000256" key="4">
    <source>
        <dbReference type="ARBA" id="ARBA00023136"/>
    </source>
</evidence>
<feature type="signal peptide" evidence="6">
    <location>
        <begin position="1"/>
        <end position="22"/>
    </location>
</feature>
<comment type="subcellular location">
    <subcellularLocation>
        <location evidence="1">Cell outer membrane</location>
    </subcellularLocation>
</comment>
<evidence type="ECO:0000256" key="1">
    <source>
        <dbReference type="ARBA" id="ARBA00004442"/>
    </source>
</evidence>
<evidence type="ECO:0000256" key="2">
    <source>
        <dbReference type="ARBA" id="ARBA00005722"/>
    </source>
</evidence>
<dbReference type="Proteomes" id="UP000190667">
    <property type="component" value="Unassembled WGS sequence"/>
</dbReference>
<proteinExistence type="inferred from homology"/>
<comment type="similarity">
    <text evidence="2">Belongs to the MipA/OmpV family.</text>
</comment>
<dbReference type="OrthoDB" id="8562138at2"/>
<dbReference type="Pfam" id="PF06629">
    <property type="entry name" value="MipA"/>
    <property type="match status" value="1"/>
</dbReference>
<comment type="caution">
    <text evidence="7">The sequence shown here is derived from an EMBL/GenBank/DDBJ whole genome shotgun (WGS) entry which is preliminary data.</text>
</comment>
<name>A0A1S8YRN0_9GAMM</name>
<dbReference type="GO" id="GO:0009252">
    <property type="term" value="P:peptidoglycan biosynthetic process"/>
    <property type="evidence" value="ECO:0007669"/>
    <property type="project" value="TreeGrafter"/>
</dbReference>
<organism evidence="7 8">
    <name type="scientific">Izhakiella australiensis</name>
    <dbReference type="NCBI Taxonomy" id="1926881"/>
    <lineage>
        <taxon>Bacteria</taxon>
        <taxon>Pseudomonadati</taxon>
        <taxon>Pseudomonadota</taxon>
        <taxon>Gammaproteobacteria</taxon>
        <taxon>Enterobacterales</taxon>
        <taxon>Erwiniaceae</taxon>
        <taxon>Izhakiella</taxon>
    </lineage>
</organism>
<sequence>MQSLFKNALCCILLCHTSLALADGITLGAQGEANFTPYRQYKTQYSGIPYIGYDNSHVYIDGTEVGAYFINNDTDQLKARWWYLDNEFDPGKSSDSALRQLRSRHSTMMGGLSYQKITPVGAFRAEFSADTLDNSRGLLGTVAWLGQVSLTQVDIYPQAGVDWLNKQQASYYYGVTERESVRSGLPGWAHQGVTPWLAVAFDWHPVKPLHIYLQPKLTFLTGALRDSPMTDQNYYWVLSSGVTWTF</sequence>
<evidence type="ECO:0000256" key="6">
    <source>
        <dbReference type="SAM" id="SignalP"/>
    </source>
</evidence>
<dbReference type="EMBL" id="MRUL01000001">
    <property type="protein sequence ID" value="OON41851.1"/>
    <property type="molecule type" value="Genomic_DNA"/>
</dbReference>
<evidence type="ECO:0000256" key="5">
    <source>
        <dbReference type="ARBA" id="ARBA00023237"/>
    </source>
</evidence>